<evidence type="ECO:0000259" key="11">
    <source>
        <dbReference type="PROSITE" id="PS50893"/>
    </source>
</evidence>
<comment type="similarity">
    <text evidence="2">Belongs to the ABC transporter superfamily. ABCC family. Conjugate transporter (TC 3.A.1.208) subfamily.</text>
</comment>
<evidence type="ECO:0000256" key="7">
    <source>
        <dbReference type="ARBA" id="ARBA00022840"/>
    </source>
</evidence>
<dbReference type="InterPro" id="IPR050173">
    <property type="entry name" value="ABC_transporter_C-like"/>
</dbReference>
<feature type="transmembrane region" description="Helical" evidence="10">
    <location>
        <begin position="153"/>
        <end position="172"/>
    </location>
</feature>
<evidence type="ECO:0000256" key="4">
    <source>
        <dbReference type="ARBA" id="ARBA00022692"/>
    </source>
</evidence>
<dbReference type="GO" id="GO:0016887">
    <property type="term" value="F:ATP hydrolysis activity"/>
    <property type="evidence" value="ECO:0007669"/>
    <property type="project" value="InterPro"/>
</dbReference>
<dbReference type="Gene3D" id="1.20.1560.10">
    <property type="entry name" value="ABC transporter type 1, transmembrane domain"/>
    <property type="match status" value="2"/>
</dbReference>
<feature type="transmembrane region" description="Helical" evidence="10">
    <location>
        <begin position="347"/>
        <end position="368"/>
    </location>
</feature>
<evidence type="ECO:0000256" key="3">
    <source>
        <dbReference type="ARBA" id="ARBA00022448"/>
    </source>
</evidence>
<dbReference type="EMBL" id="JAHRHJ020000010">
    <property type="protein sequence ID" value="KAH9298011.1"/>
    <property type="molecule type" value="Genomic_DNA"/>
</dbReference>
<sequence>VTHSLSEVVEIRIAEEAVHIIMKLGMDSTKFLSMGKISAAIHFQLASSNRMTKSGFIAVLGWLHHLPLEQKLEKLAPSAIQTSFFALFLGFGLHALLDAKSRSHHQMTFTIREKLHSVQIITTVLTMIYSVAVIAYCWVAYHTRQSHTYLPNIVYFSTQTMAWSASLVLISFEKRCTLSTRHLLLRGWWVASSFMWVYQILLRGAQFITDSFHSFHVVFDDCILFATLPLVSTLLVIAVKGSTKVLVIEETDYLSTNLLSKKKAALQQQDAGVVTSYAGAGFISRFTFMWMNSLLETGHKTAIQVHEIPRLMIEDRTESVSVLFQSKLQTAGGSLALALFQSFWKQFVLTAGLTLLKLSVMYVGPLLIQRFIDVTSNKEVLWYNGPTLAFILFVAKFSELVIDHQYNFYCCKLALSARSSMITRVYQKGLCLSNSARQSHGIGKIVNYMSVDVKEVVSIVQSIHDLWAMPIQIAIALLILFDVIRLAMMAGLCTMLIVMVLSLLVASRQQKHMVHVLACKDNRMRGTNEAIINMKIIKLQAWQEWFQKKVEAARDTERIWIMKLMYASAINVFLLWISPLAVSVVSFGACLLMKIELTPGRVFTAISTFRILQEPLRQFPQLMTAAAQAAVSLNRLEKYFSSEELNGEAVERLSGGANYALSIVEGSFKWSLEDEMSILKNINLNFRPSSLIAVVGKVGSGKSALLSCILGEMQKVTGTVKVNGSIAYVAQSAWIQNSTIQDNILFGKDMNSTKYINTLEVCALDNDLSQMSHGDKTEIGERGINLSGGQKQRIQVARACYQNADIYLLDDIFSALDAHTGSHLFKECIRGALKDKTVVLVTHQVEFLRKADLIVVMDEGCIMSSGTYDELSLDTSFGALVDAHKKALDDATITCDSDCSTEREDMICQQSCSIETGPSRLPSPNPSSKKQVRGNFLQNQGEYKKEECETERNEMKNESDGLCVSTLINEEERAIGRVNMSIYLAYWTMSFRGLHLIVLVVIQICWQALQILSDFWLAFFTSEGKASMKPRKFISIYSYLAFGSGFFVLIRALLISYSGLRTAQKFYVNMLNSVFRASMSFFDTTPTGRILTRSSSDQETLDFGIPMLYGSILAVTFQLIGVLFVTCQVTWQMLLVIFPLGCVYVVYMKYYLSMSRELTRLDSITMAPIIDNFSETLAGITTIRAFCHQERFKIINNKLVDTNLSIGFHNCAANEWLGFRIESIGTIILCSSALLLVLLPKGVIQPEYVGLSLSYGLALNGCVFYLVCRICEIEQDMVAVERILQYCRIPSEAPLVLPNKQPEKCWPNEGNIAIDNLQLRYLPEAPLVLKDLTFSIKGGEKMGIVGRTGSGKSSLVLALFRIVEPAAGKIFIDALDISTIGLNELRSKISIIPQEPTLFEGTIRNNLDPLAVHTDKEIWKALEKCLLADVIRQKEEKLDFLVAEKGDNWSMGQRQLICLGRVILRRSRILILDEATSSIDTQTDLMLQNIIKTEFADRTLIIIAHRIPNVMGCDNVLVLDAGKVRELGYPTYLLEQPSSLFKSLVTEYWN</sequence>
<evidence type="ECO:0000256" key="5">
    <source>
        <dbReference type="ARBA" id="ARBA00022737"/>
    </source>
</evidence>
<dbReference type="Gene3D" id="3.40.50.300">
    <property type="entry name" value="P-loop containing nucleotide triphosphate hydrolases"/>
    <property type="match status" value="2"/>
</dbReference>
<dbReference type="Pfam" id="PF00005">
    <property type="entry name" value="ABC_tran"/>
    <property type="match status" value="2"/>
</dbReference>
<gene>
    <name evidence="13" type="ORF">KI387_029693</name>
</gene>
<evidence type="ECO:0000313" key="13">
    <source>
        <dbReference type="EMBL" id="KAH9298011.1"/>
    </source>
</evidence>
<feature type="transmembrane region" description="Helical" evidence="10">
    <location>
        <begin position="75"/>
        <end position="97"/>
    </location>
</feature>
<dbReference type="FunFam" id="1.20.1560.10:FF:000003">
    <property type="entry name" value="ABC transporter C family member 10"/>
    <property type="match status" value="1"/>
</dbReference>
<organism evidence="13 14">
    <name type="scientific">Taxus chinensis</name>
    <name type="common">Chinese yew</name>
    <name type="synonym">Taxus wallichiana var. chinensis</name>
    <dbReference type="NCBI Taxonomy" id="29808"/>
    <lineage>
        <taxon>Eukaryota</taxon>
        <taxon>Viridiplantae</taxon>
        <taxon>Streptophyta</taxon>
        <taxon>Embryophyta</taxon>
        <taxon>Tracheophyta</taxon>
        <taxon>Spermatophyta</taxon>
        <taxon>Pinopsida</taxon>
        <taxon>Pinidae</taxon>
        <taxon>Conifers II</taxon>
        <taxon>Cupressales</taxon>
        <taxon>Taxaceae</taxon>
        <taxon>Taxus</taxon>
    </lineage>
</organism>
<proteinExistence type="inferred from homology"/>
<dbReference type="Pfam" id="PF00664">
    <property type="entry name" value="ABC_membrane"/>
    <property type="match status" value="2"/>
</dbReference>
<dbReference type="FunFam" id="1.20.1560.10:FF:000002">
    <property type="entry name" value="ABC transporter C family member 5"/>
    <property type="match status" value="1"/>
</dbReference>
<dbReference type="GO" id="GO:0140359">
    <property type="term" value="F:ABC-type transporter activity"/>
    <property type="evidence" value="ECO:0007669"/>
    <property type="project" value="InterPro"/>
</dbReference>
<dbReference type="SUPFAM" id="SSF52540">
    <property type="entry name" value="P-loop containing nucleoside triphosphate hydrolases"/>
    <property type="match status" value="2"/>
</dbReference>
<dbReference type="SUPFAM" id="SSF90123">
    <property type="entry name" value="ABC transporter transmembrane region"/>
    <property type="match status" value="2"/>
</dbReference>
<dbReference type="FunFam" id="3.40.50.300:FF:000163">
    <property type="entry name" value="Multidrug resistance-associated protein member 4"/>
    <property type="match status" value="1"/>
</dbReference>
<evidence type="ECO:0000256" key="2">
    <source>
        <dbReference type="ARBA" id="ARBA00009726"/>
    </source>
</evidence>
<reference evidence="13 14" key="1">
    <citation type="journal article" date="2021" name="Nat. Plants">
        <title>The Taxus genome provides insights into paclitaxel biosynthesis.</title>
        <authorList>
            <person name="Xiong X."/>
            <person name="Gou J."/>
            <person name="Liao Q."/>
            <person name="Li Y."/>
            <person name="Zhou Q."/>
            <person name="Bi G."/>
            <person name="Li C."/>
            <person name="Du R."/>
            <person name="Wang X."/>
            <person name="Sun T."/>
            <person name="Guo L."/>
            <person name="Liang H."/>
            <person name="Lu P."/>
            <person name="Wu Y."/>
            <person name="Zhang Z."/>
            <person name="Ro D.K."/>
            <person name="Shang Y."/>
            <person name="Huang S."/>
            <person name="Yan J."/>
        </authorList>
    </citation>
    <scope>NUCLEOTIDE SEQUENCE [LARGE SCALE GENOMIC DNA]</scope>
    <source>
        <strain evidence="13">Ta-2019</strain>
    </source>
</reference>
<keyword evidence="3" id="KW-0813">Transport</keyword>
<dbReference type="OMA" id="SAWETAM"/>
<keyword evidence="7" id="KW-0067">ATP-binding</keyword>
<feature type="transmembrane region" description="Helical" evidence="10">
    <location>
        <begin position="564"/>
        <end position="589"/>
    </location>
</feature>
<dbReference type="PANTHER" id="PTHR24223:SF445">
    <property type="entry name" value="ATP-BINDING CASSETTE TRANSPORTER, SUBFAMILY C, MEMBER 4, SMABCC4"/>
    <property type="match status" value="1"/>
</dbReference>
<dbReference type="InterPro" id="IPR003593">
    <property type="entry name" value="AAA+_ATPase"/>
</dbReference>
<dbReference type="InterPro" id="IPR027417">
    <property type="entry name" value="P-loop_NTPase"/>
</dbReference>
<keyword evidence="14" id="KW-1185">Reference proteome</keyword>
<feature type="transmembrane region" description="Helical" evidence="10">
    <location>
        <begin position="118"/>
        <end position="141"/>
    </location>
</feature>
<dbReference type="GO" id="GO:0005524">
    <property type="term" value="F:ATP binding"/>
    <property type="evidence" value="ECO:0007669"/>
    <property type="project" value="UniProtKB-KW"/>
</dbReference>
<evidence type="ECO:0000256" key="8">
    <source>
        <dbReference type="ARBA" id="ARBA00022989"/>
    </source>
</evidence>
<feature type="domain" description="ABC transmembrane type-1" evidence="12">
    <location>
        <begin position="997"/>
        <end position="1267"/>
    </location>
</feature>
<keyword evidence="4 10" id="KW-0812">Transmembrane</keyword>
<name>A0AA38CAM3_TAXCH</name>
<feature type="domain" description="ABC transmembrane type-1" evidence="12">
    <location>
        <begin position="348"/>
        <end position="628"/>
    </location>
</feature>
<keyword evidence="8 10" id="KW-1133">Transmembrane helix</keyword>
<feature type="domain" description="ABC transporter" evidence="11">
    <location>
        <begin position="1312"/>
        <end position="1546"/>
    </location>
</feature>
<protein>
    <submittedName>
        <fullName evidence="13">Uncharacterized protein</fullName>
    </submittedName>
</protein>
<feature type="transmembrane region" description="Helical" evidence="10">
    <location>
        <begin position="1131"/>
        <end position="1152"/>
    </location>
</feature>
<dbReference type="CDD" id="cd18579">
    <property type="entry name" value="ABC_6TM_ABCC_D1"/>
    <property type="match status" value="1"/>
</dbReference>
<keyword evidence="5" id="KW-0677">Repeat</keyword>
<dbReference type="InterPro" id="IPR011527">
    <property type="entry name" value="ABC1_TM_dom"/>
</dbReference>
<dbReference type="GO" id="GO:0016020">
    <property type="term" value="C:membrane"/>
    <property type="evidence" value="ECO:0007669"/>
    <property type="project" value="UniProtKB-SubCell"/>
</dbReference>
<dbReference type="InterPro" id="IPR044726">
    <property type="entry name" value="ABCC_6TM_D2"/>
</dbReference>
<dbReference type="PANTHER" id="PTHR24223">
    <property type="entry name" value="ATP-BINDING CASSETTE SUB-FAMILY C"/>
    <property type="match status" value="1"/>
</dbReference>
<feature type="domain" description="ABC transporter" evidence="11">
    <location>
        <begin position="661"/>
        <end position="884"/>
    </location>
</feature>
<dbReference type="CDD" id="cd03244">
    <property type="entry name" value="ABCC_MRP_domain2"/>
    <property type="match status" value="1"/>
</dbReference>
<feature type="transmembrane region" description="Helical" evidence="10">
    <location>
        <begin position="473"/>
        <end position="506"/>
    </location>
</feature>
<dbReference type="PROSITE" id="PS50929">
    <property type="entry name" value="ABC_TM1F"/>
    <property type="match status" value="2"/>
</dbReference>
<feature type="transmembrane region" description="Helical" evidence="10">
    <location>
        <begin position="996"/>
        <end position="1021"/>
    </location>
</feature>
<keyword evidence="6" id="KW-0547">Nucleotide-binding</keyword>
<evidence type="ECO:0000259" key="12">
    <source>
        <dbReference type="PROSITE" id="PS50929"/>
    </source>
</evidence>
<feature type="transmembrane region" description="Helical" evidence="10">
    <location>
        <begin position="1103"/>
        <end position="1125"/>
    </location>
</feature>
<evidence type="ECO:0000256" key="1">
    <source>
        <dbReference type="ARBA" id="ARBA00004141"/>
    </source>
</evidence>
<keyword evidence="9 10" id="KW-0472">Membrane</keyword>
<comment type="caution">
    <text evidence="13">The sequence shown here is derived from an EMBL/GenBank/DDBJ whole genome shotgun (WGS) entry which is preliminary data.</text>
</comment>
<dbReference type="InterPro" id="IPR003439">
    <property type="entry name" value="ABC_transporter-like_ATP-bd"/>
</dbReference>
<feature type="non-terminal residue" evidence="13">
    <location>
        <position position="1550"/>
    </location>
</feature>
<evidence type="ECO:0000256" key="10">
    <source>
        <dbReference type="SAM" id="Phobius"/>
    </source>
</evidence>
<evidence type="ECO:0000313" key="14">
    <source>
        <dbReference type="Proteomes" id="UP000824469"/>
    </source>
</evidence>
<feature type="transmembrane region" description="Helical" evidence="10">
    <location>
        <begin position="271"/>
        <end position="291"/>
    </location>
</feature>
<evidence type="ECO:0000256" key="6">
    <source>
        <dbReference type="ARBA" id="ARBA00022741"/>
    </source>
</evidence>
<dbReference type="CDD" id="cd03250">
    <property type="entry name" value="ABCC_MRP_domain1"/>
    <property type="match status" value="1"/>
</dbReference>
<feature type="non-terminal residue" evidence="13">
    <location>
        <position position="1"/>
    </location>
</feature>
<dbReference type="Proteomes" id="UP000824469">
    <property type="component" value="Unassembled WGS sequence"/>
</dbReference>
<dbReference type="SMART" id="SM00382">
    <property type="entry name" value="AAA"/>
    <property type="match status" value="2"/>
</dbReference>
<comment type="subcellular location">
    <subcellularLocation>
        <location evidence="1">Membrane</location>
        <topology evidence="1">Multi-pass membrane protein</topology>
    </subcellularLocation>
</comment>
<feature type="transmembrane region" description="Helical" evidence="10">
    <location>
        <begin position="380"/>
        <end position="398"/>
    </location>
</feature>
<dbReference type="InterPro" id="IPR044746">
    <property type="entry name" value="ABCC_6TM_D1"/>
</dbReference>
<dbReference type="InterPro" id="IPR036640">
    <property type="entry name" value="ABC1_TM_sf"/>
</dbReference>
<feature type="transmembrane region" description="Helical" evidence="10">
    <location>
        <begin position="1033"/>
        <end position="1054"/>
    </location>
</feature>
<dbReference type="CDD" id="cd18580">
    <property type="entry name" value="ABC_6TM_ABCC_D2"/>
    <property type="match status" value="1"/>
</dbReference>
<evidence type="ECO:0000256" key="9">
    <source>
        <dbReference type="ARBA" id="ARBA00023136"/>
    </source>
</evidence>
<dbReference type="FunFam" id="3.40.50.300:FF:000508">
    <property type="entry name" value="ABC transporter C family member 5"/>
    <property type="match status" value="1"/>
</dbReference>
<feature type="transmembrane region" description="Helical" evidence="10">
    <location>
        <begin position="214"/>
        <end position="239"/>
    </location>
</feature>
<feature type="transmembrane region" description="Helical" evidence="10">
    <location>
        <begin position="184"/>
        <end position="202"/>
    </location>
</feature>
<accession>A0AA38CAM3</accession>
<dbReference type="PROSITE" id="PS50893">
    <property type="entry name" value="ABC_TRANSPORTER_2"/>
    <property type="match status" value="2"/>
</dbReference>